<dbReference type="GO" id="GO:0020037">
    <property type="term" value="F:heme binding"/>
    <property type="evidence" value="ECO:0007669"/>
    <property type="project" value="InterPro"/>
</dbReference>
<feature type="binding site" description="axial binding residue" evidence="14">
    <location>
        <position position="132"/>
    </location>
    <ligand>
        <name>heme</name>
        <dbReference type="ChEBI" id="CHEBI:30413"/>
    </ligand>
    <ligandPart>
        <name>Fe</name>
        <dbReference type="ChEBI" id="CHEBI:18248"/>
    </ligandPart>
</feature>
<dbReference type="InterPro" id="IPR036396">
    <property type="entry name" value="Cyt_P450_sf"/>
</dbReference>
<dbReference type="InterPro" id="IPR017972">
    <property type="entry name" value="Cyt_P450_CS"/>
</dbReference>
<organism evidence="16 17">
    <name type="scientific">Leucocoprinus birnbaumii</name>
    <dbReference type="NCBI Taxonomy" id="56174"/>
    <lineage>
        <taxon>Eukaryota</taxon>
        <taxon>Fungi</taxon>
        <taxon>Dikarya</taxon>
        <taxon>Basidiomycota</taxon>
        <taxon>Agaricomycotina</taxon>
        <taxon>Agaricomycetes</taxon>
        <taxon>Agaricomycetidae</taxon>
        <taxon>Agaricales</taxon>
        <taxon>Agaricineae</taxon>
        <taxon>Agaricaceae</taxon>
        <taxon>Leucocoprinus</taxon>
    </lineage>
</organism>
<keyword evidence="11 15" id="KW-0503">Monooxygenase</keyword>
<gene>
    <name evidence="16" type="ORF">NP233_g10610</name>
</gene>
<evidence type="ECO:0000256" key="8">
    <source>
        <dbReference type="ARBA" id="ARBA00022989"/>
    </source>
</evidence>
<evidence type="ECO:0000256" key="11">
    <source>
        <dbReference type="ARBA" id="ARBA00023033"/>
    </source>
</evidence>
<evidence type="ECO:0000256" key="12">
    <source>
        <dbReference type="ARBA" id="ARBA00023136"/>
    </source>
</evidence>
<evidence type="ECO:0000256" key="4">
    <source>
        <dbReference type="ARBA" id="ARBA00010617"/>
    </source>
</evidence>
<evidence type="ECO:0000256" key="9">
    <source>
        <dbReference type="ARBA" id="ARBA00023002"/>
    </source>
</evidence>
<keyword evidence="6" id="KW-0812">Transmembrane</keyword>
<dbReference type="GO" id="GO:0016705">
    <property type="term" value="F:oxidoreductase activity, acting on paired donors, with incorporation or reduction of molecular oxygen"/>
    <property type="evidence" value="ECO:0007669"/>
    <property type="project" value="InterPro"/>
</dbReference>
<evidence type="ECO:0000256" key="14">
    <source>
        <dbReference type="PIRSR" id="PIRSR602401-1"/>
    </source>
</evidence>
<protein>
    <recommendedName>
        <fullName evidence="18">Cytochrome P450</fullName>
    </recommendedName>
</protein>
<comment type="similarity">
    <text evidence="4 15">Belongs to the cytochrome P450 family.</text>
</comment>
<dbReference type="PANTHER" id="PTHR46300:SF2">
    <property type="entry name" value="CYTOCHROME P450 MONOOXYGENASE ALNH-RELATED"/>
    <property type="match status" value="1"/>
</dbReference>
<sequence length="209" mass="23495">MTFILTMLKYPEVQHKAQREVDSVVGFERLPDYSDRENLPYLTAVLKEVIRWNPISPMGVPHLTNRDDVYEGYHIPKEAIVMANAYAILQDEERFPNPKDFNPDRFIEKGVLRNDVLDPFVVASFGFGRRVCPGSHIGLSVLYLAAASLLSVFDISPTLDHDGKPIDVEPKFAAASSVSGVLPFPCNITPRQGRNVESLLQEHLDTEML</sequence>
<keyword evidence="10 14" id="KW-0408">Iron</keyword>
<dbReference type="PRINTS" id="PR00385">
    <property type="entry name" value="P450"/>
</dbReference>
<dbReference type="PROSITE" id="PS00086">
    <property type="entry name" value="CYTOCHROME_P450"/>
    <property type="match status" value="1"/>
</dbReference>
<dbReference type="InterPro" id="IPR050364">
    <property type="entry name" value="Cytochrome_P450_fung"/>
</dbReference>
<accession>A0AAD5VLN0</accession>
<keyword evidence="13" id="KW-0325">Glycoprotein</keyword>
<dbReference type="SUPFAM" id="SSF48264">
    <property type="entry name" value="Cytochrome P450"/>
    <property type="match status" value="1"/>
</dbReference>
<dbReference type="AlphaFoldDB" id="A0AAD5VLN0"/>
<dbReference type="GO" id="GO:0005506">
    <property type="term" value="F:iron ion binding"/>
    <property type="evidence" value="ECO:0007669"/>
    <property type="project" value="InterPro"/>
</dbReference>
<evidence type="ECO:0000256" key="6">
    <source>
        <dbReference type="ARBA" id="ARBA00022692"/>
    </source>
</evidence>
<comment type="caution">
    <text evidence="16">The sequence shown here is derived from an EMBL/GenBank/DDBJ whole genome shotgun (WGS) entry which is preliminary data.</text>
</comment>
<keyword evidence="7 14" id="KW-0479">Metal-binding</keyword>
<comment type="subcellular location">
    <subcellularLocation>
        <location evidence="2">Membrane</location>
        <topology evidence="2">Single-pass membrane protein</topology>
    </subcellularLocation>
</comment>
<dbReference type="PRINTS" id="PR00463">
    <property type="entry name" value="EP450I"/>
</dbReference>
<evidence type="ECO:0000256" key="2">
    <source>
        <dbReference type="ARBA" id="ARBA00004167"/>
    </source>
</evidence>
<evidence type="ECO:0000256" key="7">
    <source>
        <dbReference type="ARBA" id="ARBA00022723"/>
    </source>
</evidence>
<dbReference type="Proteomes" id="UP001213000">
    <property type="component" value="Unassembled WGS sequence"/>
</dbReference>
<dbReference type="InterPro" id="IPR002401">
    <property type="entry name" value="Cyt_P450_E_grp-I"/>
</dbReference>
<evidence type="ECO:0000256" key="15">
    <source>
        <dbReference type="RuleBase" id="RU000461"/>
    </source>
</evidence>
<comment type="pathway">
    <text evidence="3">Secondary metabolite biosynthesis.</text>
</comment>
<evidence type="ECO:0000256" key="3">
    <source>
        <dbReference type="ARBA" id="ARBA00005179"/>
    </source>
</evidence>
<evidence type="ECO:0008006" key="18">
    <source>
        <dbReference type="Google" id="ProtNLM"/>
    </source>
</evidence>
<keyword evidence="8" id="KW-1133">Transmembrane helix</keyword>
<keyword evidence="17" id="KW-1185">Reference proteome</keyword>
<evidence type="ECO:0000256" key="10">
    <source>
        <dbReference type="ARBA" id="ARBA00023004"/>
    </source>
</evidence>
<dbReference type="Pfam" id="PF00067">
    <property type="entry name" value="p450"/>
    <property type="match status" value="1"/>
</dbReference>
<dbReference type="EMBL" id="JANIEX010001109">
    <property type="protein sequence ID" value="KAJ3560781.1"/>
    <property type="molecule type" value="Genomic_DNA"/>
</dbReference>
<evidence type="ECO:0000256" key="13">
    <source>
        <dbReference type="ARBA" id="ARBA00023180"/>
    </source>
</evidence>
<evidence type="ECO:0000256" key="5">
    <source>
        <dbReference type="ARBA" id="ARBA00022617"/>
    </source>
</evidence>
<evidence type="ECO:0000256" key="1">
    <source>
        <dbReference type="ARBA" id="ARBA00001971"/>
    </source>
</evidence>
<comment type="cofactor">
    <cofactor evidence="1 14">
        <name>heme</name>
        <dbReference type="ChEBI" id="CHEBI:30413"/>
    </cofactor>
</comment>
<name>A0AAD5VLN0_9AGAR</name>
<keyword evidence="12" id="KW-0472">Membrane</keyword>
<evidence type="ECO:0000313" key="17">
    <source>
        <dbReference type="Proteomes" id="UP001213000"/>
    </source>
</evidence>
<dbReference type="PANTHER" id="PTHR46300">
    <property type="entry name" value="P450, PUTATIVE (EUROFUNG)-RELATED-RELATED"/>
    <property type="match status" value="1"/>
</dbReference>
<evidence type="ECO:0000313" key="16">
    <source>
        <dbReference type="EMBL" id="KAJ3560781.1"/>
    </source>
</evidence>
<dbReference type="GO" id="GO:0016020">
    <property type="term" value="C:membrane"/>
    <property type="evidence" value="ECO:0007669"/>
    <property type="project" value="UniProtKB-SubCell"/>
</dbReference>
<dbReference type="Gene3D" id="1.10.630.10">
    <property type="entry name" value="Cytochrome P450"/>
    <property type="match status" value="1"/>
</dbReference>
<proteinExistence type="inferred from homology"/>
<keyword evidence="9 15" id="KW-0560">Oxidoreductase</keyword>
<dbReference type="GO" id="GO:0004497">
    <property type="term" value="F:monooxygenase activity"/>
    <property type="evidence" value="ECO:0007669"/>
    <property type="project" value="UniProtKB-KW"/>
</dbReference>
<dbReference type="InterPro" id="IPR001128">
    <property type="entry name" value="Cyt_P450"/>
</dbReference>
<reference evidence="16" key="1">
    <citation type="submission" date="2022-07" db="EMBL/GenBank/DDBJ databases">
        <title>Genome Sequence of Leucocoprinus birnbaumii.</title>
        <authorList>
            <person name="Buettner E."/>
        </authorList>
    </citation>
    <scope>NUCLEOTIDE SEQUENCE</scope>
    <source>
        <strain evidence="16">VT141</strain>
    </source>
</reference>
<keyword evidence="5 14" id="KW-0349">Heme</keyword>